<accession>A0A2P2QMK0</accession>
<dbReference type="AlphaFoldDB" id="A0A2P2QMK0"/>
<reference evidence="1" key="1">
    <citation type="submission" date="2018-02" db="EMBL/GenBank/DDBJ databases">
        <title>Rhizophora mucronata_Transcriptome.</title>
        <authorList>
            <person name="Meera S.P."/>
            <person name="Sreeshan A."/>
            <person name="Augustine A."/>
        </authorList>
    </citation>
    <scope>NUCLEOTIDE SEQUENCE</scope>
    <source>
        <tissue evidence="1">Leaf</tissue>
    </source>
</reference>
<evidence type="ECO:0000313" key="1">
    <source>
        <dbReference type="EMBL" id="MBX68125.1"/>
    </source>
</evidence>
<name>A0A2P2QMK0_RHIMU</name>
<proteinExistence type="predicted"/>
<dbReference type="EMBL" id="GGEC01087641">
    <property type="protein sequence ID" value="MBX68125.1"/>
    <property type="molecule type" value="Transcribed_RNA"/>
</dbReference>
<organism evidence="1">
    <name type="scientific">Rhizophora mucronata</name>
    <name type="common">Asiatic mangrove</name>
    <dbReference type="NCBI Taxonomy" id="61149"/>
    <lineage>
        <taxon>Eukaryota</taxon>
        <taxon>Viridiplantae</taxon>
        <taxon>Streptophyta</taxon>
        <taxon>Embryophyta</taxon>
        <taxon>Tracheophyta</taxon>
        <taxon>Spermatophyta</taxon>
        <taxon>Magnoliopsida</taxon>
        <taxon>eudicotyledons</taxon>
        <taxon>Gunneridae</taxon>
        <taxon>Pentapetalae</taxon>
        <taxon>rosids</taxon>
        <taxon>fabids</taxon>
        <taxon>Malpighiales</taxon>
        <taxon>Rhizophoraceae</taxon>
        <taxon>Rhizophora</taxon>
    </lineage>
</organism>
<protein>
    <submittedName>
        <fullName evidence="1">Uncharacterized protein</fullName>
    </submittedName>
</protein>
<sequence>MRSFGIHNHSLVLYCFSDITKVIQSCIVGPVELICCLIVSCRR</sequence>